<evidence type="ECO:0000313" key="1">
    <source>
        <dbReference type="EMBL" id="BAM18820.1"/>
    </source>
</evidence>
<dbReference type="AlphaFoldDB" id="I4DLN0"/>
<proteinExistence type="evidence at transcript level"/>
<organism evidence="1">
    <name type="scientific">Papilio xuthus</name>
    <name type="common">Asian swallowtail butterfly</name>
    <dbReference type="NCBI Taxonomy" id="66420"/>
    <lineage>
        <taxon>Eukaryota</taxon>
        <taxon>Metazoa</taxon>
        <taxon>Ecdysozoa</taxon>
        <taxon>Arthropoda</taxon>
        <taxon>Hexapoda</taxon>
        <taxon>Insecta</taxon>
        <taxon>Pterygota</taxon>
        <taxon>Neoptera</taxon>
        <taxon>Endopterygota</taxon>
        <taxon>Lepidoptera</taxon>
        <taxon>Glossata</taxon>
        <taxon>Ditrysia</taxon>
        <taxon>Papilionoidea</taxon>
        <taxon>Papilionidae</taxon>
        <taxon>Papilioninae</taxon>
        <taxon>Papilio</taxon>
    </lineage>
</organism>
<protein>
    <submittedName>
        <fullName evidence="1">Uncharacterized protein</fullName>
    </submittedName>
</protein>
<accession>I4DLN0</accession>
<sequence>MKIQETKIDKQILYPFHLPPFQNLIIIRIITRRLSIKRTTATITHTTTRTLAFQNTTT</sequence>
<dbReference type="EMBL" id="AK402198">
    <property type="protein sequence ID" value="BAM18820.1"/>
    <property type="molecule type" value="mRNA"/>
</dbReference>
<reference evidence="1" key="1">
    <citation type="journal article" date="2012" name="BMC Biol.">
        <title>Comprehensive microarray-based analysis for stage-specific larval camouflage pattern-associated genes in the swallowtail butterfly, Papilio xuthus.</title>
        <authorList>
            <person name="Futahashi R."/>
            <person name="Shirataki H."/>
            <person name="Narita T."/>
            <person name="Mita K."/>
            <person name="Fujiwara H."/>
        </authorList>
    </citation>
    <scope>NUCLEOTIDE SEQUENCE</scope>
    <source>
        <tissue evidence="1">Epidermis</tissue>
    </source>
</reference>
<name>I4DLN0_PAPXU</name>